<proteinExistence type="predicted"/>
<reference evidence="2" key="1">
    <citation type="submission" date="2020-01" db="EMBL/GenBank/DDBJ databases">
        <authorList>
            <person name="Meier V. D."/>
            <person name="Meier V D."/>
        </authorList>
    </citation>
    <scope>NUCLEOTIDE SEQUENCE</scope>
    <source>
        <strain evidence="2">HLG_WM_MAG_01</strain>
    </source>
</reference>
<dbReference type="Pfam" id="PF01408">
    <property type="entry name" value="GFO_IDH_MocA"/>
    <property type="match status" value="1"/>
</dbReference>
<dbReference type="InterPro" id="IPR000683">
    <property type="entry name" value="Gfo/Idh/MocA-like_OxRdtase_N"/>
</dbReference>
<dbReference type="Gene3D" id="3.40.50.720">
    <property type="entry name" value="NAD(P)-binding Rossmann-like Domain"/>
    <property type="match status" value="1"/>
</dbReference>
<dbReference type="EMBL" id="CACVAS010000147">
    <property type="protein sequence ID" value="CAA6826966.1"/>
    <property type="molecule type" value="Genomic_DNA"/>
</dbReference>
<sequence length="324" mass="36955">MNKIALIGAGQLGSRHLQGLAKSNVEISIEVVEPFDKSRDVAKQRYEEIESNQKISSINFFESIDELSDALDVVIIATNADVRSKIIKELFLKKQIKNLILEKVLFQTVKEYMEVETLLEETGAKCWVNHPRRMFPFYQSLKNEIKNCEQISYMVQGGAWGLGCNGLHFIDHLAFFSDDTALKIDNDFLHSHIYEAKRSNYVEFNGLLKGRIGNHIFTLYSDKEYAPVSLTVTTDTLTAFIDEANGYARIARKSNDWKWEESQQKIVYFQSELTNILIEQIITTASCDLPTYDEAMKLHIPFIQALLAHMESVDGQVLTLCPIT</sequence>
<dbReference type="InterPro" id="IPR036291">
    <property type="entry name" value="NAD(P)-bd_dom_sf"/>
</dbReference>
<dbReference type="PANTHER" id="PTHR43377:SF1">
    <property type="entry name" value="BILIVERDIN REDUCTASE A"/>
    <property type="match status" value="1"/>
</dbReference>
<accession>A0A6S6UG86</accession>
<dbReference type="InterPro" id="IPR051450">
    <property type="entry name" value="Gfo/Idh/MocA_Oxidoreductases"/>
</dbReference>
<evidence type="ECO:0000259" key="1">
    <source>
        <dbReference type="Pfam" id="PF01408"/>
    </source>
</evidence>
<dbReference type="GO" id="GO:0000166">
    <property type="term" value="F:nucleotide binding"/>
    <property type="evidence" value="ECO:0007669"/>
    <property type="project" value="InterPro"/>
</dbReference>
<feature type="domain" description="Gfo/Idh/MocA-like oxidoreductase N-terminal" evidence="1">
    <location>
        <begin position="3"/>
        <end position="130"/>
    </location>
</feature>
<dbReference type="PANTHER" id="PTHR43377">
    <property type="entry name" value="BILIVERDIN REDUCTASE A"/>
    <property type="match status" value="1"/>
</dbReference>
<dbReference type="SUPFAM" id="SSF51735">
    <property type="entry name" value="NAD(P)-binding Rossmann-fold domains"/>
    <property type="match status" value="1"/>
</dbReference>
<evidence type="ECO:0000313" key="2">
    <source>
        <dbReference type="EMBL" id="CAA6826966.1"/>
    </source>
</evidence>
<protein>
    <submittedName>
        <fullName evidence="2">Predicted dehydrogenase</fullName>
    </submittedName>
</protein>
<organism evidence="2">
    <name type="scientific">uncultured Sulfurovum sp</name>
    <dbReference type="NCBI Taxonomy" id="269237"/>
    <lineage>
        <taxon>Bacteria</taxon>
        <taxon>Pseudomonadati</taxon>
        <taxon>Campylobacterota</taxon>
        <taxon>Epsilonproteobacteria</taxon>
        <taxon>Campylobacterales</taxon>
        <taxon>Sulfurovaceae</taxon>
        <taxon>Sulfurovum</taxon>
        <taxon>environmental samples</taxon>
    </lineage>
</organism>
<gene>
    <name evidence="2" type="ORF">HELGO_WM1680</name>
</gene>
<name>A0A6S6UG86_9BACT</name>
<dbReference type="AlphaFoldDB" id="A0A6S6UG86"/>